<evidence type="ECO:0000313" key="8">
    <source>
        <dbReference type="EMBL" id="KAF9885253.1"/>
    </source>
</evidence>
<evidence type="ECO:0000256" key="5">
    <source>
        <dbReference type="PIRSR" id="PIRSR001221-1"/>
    </source>
</evidence>
<dbReference type="PANTHER" id="PTHR46072">
    <property type="entry name" value="AMIDASE-RELATED-RELATED"/>
    <property type="match status" value="1"/>
</dbReference>
<feature type="active site" description="Charge relay system" evidence="5">
    <location>
        <position position="212"/>
    </location>
</feature>
<dbReference type="Proteomes" id="UP001194746">
    <property type="component" value="Unassembled WGS sequence"/>
</dbReference>
<dbReference type="PROSITE" id="PS00571">
    <property type="entry name" value="AMIDASES"/>
    <property type="match status" value="1"/>
</dbReference>
<evidence type="ECO:0000256" key="1">
    <source>
        <dbReference type="ARBA" id="ARBA00001311"/>
    </source>
</evidence>
<evidence type="ECO:0000256" key="6">
    <source>
        <dbReference type="PIRSR" id="PIRSR001221-2"/>
    </source>
</evidence>
<evidence type="ECO:0000256" key="4">
    <source>
        <dbReference type="ARBA" id="ARBA00022801"/>
    </source>
</evidence>
<name>A0AAD4GRB6_ASPNN</name>
<evidence type="ECO:0000256" key="2">
    <source>
        <dbReference type="ARBA" id="ARBA00009199"/>
    </source>
</evidence>
<organism evidence="8 9">
    <name type="scientific">Aspergillus nanangensis</name>
    <dbReference type="NCBI Taxonomy" id="2582783"/>
    <lineage>
        <taxon>Eukaryota</taxon>
        <taxon>Fungi</taxon>
        <taxon>Dikarya</taxon>
        <taxon>Ascomycota</taxon>
        <taxon>Pezizomycotina</taxon>
        <taxon>Eurotiomycetes</taxon>
        <taxon>Eurotiomycetidae</taxon>
        <taxon>Eurotiales</taxon>
        <taxon>Aspergillaceae</taxon>
        <taxon>Aspergillus</taxon>
        <taxon>Aspergillus subgen. Circumdati</taxon>
    </lineage>
</organism>
<dbReference type="PIRSF" id="PIRSF001221">
    <property type="entry name" value="Amidase_fungi"/>
    <property type="match status" value="1"/>
</dbReference>
<dbReference type="EMBL" id="VCAU01000100">
    <property type="protein sequence ID" value="KAF9885253.1"/>
    <property type="molecule type" value="Genomic_DNA"/>
</dbReference>
<evidence type="ECO:0000259" key="7">
    <source>
        <dbReference type="Pfam" id="PF01425"/>
    </source>
</evidence>
<keyword evidence="4" id="KW-0378">Hydrolase</keyword>
<dbReference type="InterPro" id="IPR036928">
    <property type="entry name" value="AS_sf"/>
</dbReference>
<feature type="domain" description="Amidase" evidence="7">
    <location>
        <begin position="80"/>
        <end position="537"/>
    </location>
</feature>
<dbReference type="EC" id="3.5.1.4" evidence="3"/>
<feature type="binding site" evidence="6">
    <location>
        <begin position="233"/>
        <end position="236"/>
    </location>
    <ligand>
        <name>substrate</name>
    </ligand>
</feature>
<comment type="catalytic activity">
    <reaction evidence="1">
        <text>a monocarboxylic acid amide + H2O = a monocarboxylate + NH4(+)</text>
        <dbReference type="Rhea" id="RHEA:12020"/>
        <dbReference type="ChEBI" id="CHEBI:15377"/>
        <dbReference type="ChEBI" id="CHEBI:28938"/>
        <dbReference type="ChEBI" id="CHEBI:35757"/>
        <dbReference type="ChEBI" id="CHEBI:83628"/>
        <dbReference type="EC" id="3.5.1.4"/>
    </reaction>
</comment>
<comment type="similarity">
    <text evidence="2">Belongs to the amidase family.</text>
</comment>
<dbReference type="Gene3D" id="3.90.1300.10">
    <property type="entry name" value="Amidase signature (AS) domain"/>
    <property type="match status" value="1"/>
</dbReference>
<dbReference type="InterPro" id="IPR020556">
    <property type="entry name" value="Amidase_CS"/>
</dbReference>
<dbReference type="SUPFAM" id="SSF75304">
    <property type="entry name" value="Amidase signature (AS) enzymes"/>
    <property type="match status" value="1"/>
</dbReference>
<proteinExistence type="inferred from homology"/>
<protein>
    <recommendedName>
        <fullName evidence="3">amidase</fullName>
        <ecNumber evidence="3">3.5.1.4</ecNumber>
    </recommendedName>
</protein>
<dbReference type="GO" id="GO:0004040">
    <property type="term" value="F:amidase activity"/>
    <property type="evidence" value="ECO:0007669"/>
    <property type="project" value="UniProtKB-EC"/>
</dbReference>
<evidence type="ECO:0000313" key="9">
    <source>
        <dbReference type="Proteomes" id="UP001194746"/>
    </source>
</evidence>
<comment type="caution">
    <text evidence="8">The sequence shown here is derived from an EMBL/GenBank/DDBJ whole genome shotgun (WGS) entry which is preliminary data.</text>
</comment>
<feature type="active site" description="Charge relay system" evidence="5">
    <location>
        <position position="136"/>
    </location>
</feature>
<feature type="binding site" evidence="6">
    <location>
        <position position="186"/>
    </location>
    <ligand>
        <name>substrate</name>
    </ligand>
</feature>
<evidence type="ECO:0000256" key="3">
    <source>
        <dbReference type="ARBA" id="ARBA00012922"/>
    </source>
</evidence>
<feature type="active site" description="Acyl-ester intermediate" evidence="5">
    <location>
        <position position="236"/>
    </location>
</feature>
<dbReference type="AlphaFoldDB" id="A0AAD4GRB6"/>
<keyword evidence="9" id="KW-1185">Reference proteome</keyword>
<gene>
    <name evidence="8" type="ORF">FE257_000613</name>
</gene>
<sequence>MTKDTNLSRPWQDIAKEYQQRRDSLIPEEWRLPSKVLSSLPDDVTKVPLEYLTNREIELTECTVSQLARRIVDRETTSLEVTLAFCHRAAIAQQLVNCLTEIFFDDAIEQAKGLDRILEETGKPIGPLHGVPFSIKDHYNIKGLRTTAGYIAYSRFPPKEKDALVVDILRKAGAVFYVKTNNPQCMMVLETVSNIYGRTLNPKNTKLGPGGSSGGEGALLALRGSPIGLGSDIGGSIRVPATFNGLYGFKPSGKRVPVTGWECTMIGNDPIPAVAGPLGHSIEDLDLFFKIVSDAEPWFQEPLIELPWKTDEQLNFDAGHLKVGVMMWDEVVMPHPYITRVLKEVVAKLKAAGHDVVEFKPYDHGRAWSDILLPLYFTDGGLDIKNTLAASGEPMLPCAKRLLDDPTNKMRDLHDIWRLHTARDVYRSEYLAHWNATAKLTSDERPIDVILCPASCVQGTPHDVKPWWGYCSQWNLLDYPSGIIPAGTVSRGDRYPDNYKPINDLDEENFKLYNNDLYFGMPVVVQVVGRTLQDEKVMKSMKVIDRVVNGK</sequence>
<reference evidence="8" key="2">
    <citation type="submission" date="2020-02" db="EMBL/GenBank/DDBJ databases">
        <authorList>
            <person name="Gilchrist C.L.M."/>
            <person name="Chooi Y.-H."/>
        </authorList>
    </citation>
    <scope>NUCLEOTIDE SEQUENCE</scope>
    <source>
        <strain evidence="8">MST-FP2251</strain>
    </source>
</reference>
<feature type="binding site" evidence="6">
    <location>
        <position position="212"/>
    </location>
    <ligand>
        <name>substrate</name>
    </ligand>
</feature>
<reference evidence="8" key="1">
    <citation type="journal article" date="2019" name="Beilstein J. Org. Chem.">
        <title>Nanangenines: drimane sesquiterpenoids as the dominant metabolite cohort of a novel Australian fungus, Aspergillus nanangensis.</title>
        <authorList>
            <person name="Lacey H.J."/>
            <person name="Gilchrist C.L.M."/>
            <person name="Crombie A."/>
            <person name="Kalaitzis J.A."/>
            <person name="Vuong D."/>
            <person name="Rutledge P.J."/>
            <person name="Turner P."/>
            <person name="Pitt J.I."/>
            <person name="Lacey E."/>
            <person name="Chooi Y.H."/>
            <person name="Piggott A.M."/>
        </authorList>
    </citation>
    <scope>NUCLEOTIDE SEQUENCE</scope>
    <source>
        <strain evidence="8">MST-FP2251</strain>
    </source>
</reference>
<accession>A0AAD4GRB6</accession>
<dbReference type="Pfam" id="PF01425">
    <property type="entry name" value="Amidase"/>
    <property type="match status" value="1"/>
</dbReference>
<dbReference type="InterPro" id="IPR023631">
    <property type="entry name" value="Amidase_dom"/>
</dbReference>